<evidence type="ECO:0000313" key="8">
    <source>
        <dbReference type="Proteomes" id="UP000269721"/>
    </source>
</evidence>
<keyword evidence="4 6" id="KW-1133">Transmembrane helix</keyword>
<evidence type="ECO:0000256" key="2">
    <source>
        <dbReference type="ARBA" id="ARBA00006665"/>
    </source>
</evidence>
<proteinExistence type="inferred from homology"/>
<evidence type="ECO:0000256" key="5">
    <source>
        <dbReference type="ARBA" id="ARBA00023136"/>
    </source>
</evidence>
<comment type="subcellular location">
    <subcellularLocation>
        <location evidence="1">Membrane</location>
        <topology evidence="1">Multi-pass membrane protein</topology>
    </subcellularLocation>
</comment>
<evidence type="ECO:0000256" key="4">
    <source>
        <dbReference type="ARBA" id="ARBA00022989"/>
    </source>
</evidence>
<evidence type="ECO:0000256" key="3">
    <source>
        <dbReference type="ARBA" id="ARBA00022692"/>
    </source>
</evidence>
<sequence>MSPRSPSRDYSIPTSLQGALSIVTFFITANLISTVIQTAVSILPAVQSANPSSGILQSATLSLYNTYLVASAVANNAAGCGGPPSLGDGSGDRWTVAVQIAGAVSTVLAIGYAAVSTGGSSDAFIGSDGGDDETQGVVYDYAFFHFSFALAAFYMACVLTNVGLYHLRDYWSALH</sequence>
<dbReference type="GO" id="GO:0016020">
    <property type="term" value="C:membrane"/>
    <property type="evidence" value="ECO:0007669"/>
    <property type="project" value="UniProtKB-SubCell"/>
</dbReference>
<evidence type="ECO:0000313" key="7">
    <source>
        <dbReference type="EMBL" id="RKO94476.1"/>
    </source>
</evidence>
<dbReference type="PANTHER" id="PTHR10383">
    <property type="entry name" value="SERINE INCORPORATOR"/>
    <property type="match status" value="1"/>
</dbReference>
<keyword evidence="3 6" id="KW-0812">Transmembrane</keyword>
<dbReference type="EMBL" id="KZ993885">
    <property type="protein sequence ID" value="RKO94476.1"/>
    <property type="molecule type" value="Genomic_DNA"/>
</dbReference>
<dbReference type="OrthoDB" id="2140941at2759"/>
<evidence type="ECO:0000256" key="1">
    <source>
        <dbReference type="ARBA" id="ARBA00004141"/>
    </source>
</evidence>
<comment type="similarity">
    <text evidence="2">Belongs to the TDE1 family.</text>
</comment>
<dbReference type="Pfam" id="PF03348">
    <property type="entry name" value="Serinc"/>
    <property type="match status" value="2"/>
</dbReference>
<name>A0A4P9WTR1_9FUNG</name>
<feature type="transmembrane region" description="Helical" evidence="6">
    <location>
        <begin position="94"/>
        <end position="115"/>
    </location>
</feature>
<gene>
    <name evidence="7" type="ORF">BDK51DRAFT_38324</name>
</gene>
<dbReference type="PANTHER" id="PTHR10383:SF9">
    <property type="entry name" value="SERINE INCORPORATOR, ISOFORM F"/>
    <property type="match status" value="1"/>
</dbReference>
<reference evidence="8" key="1">
    <citation type="journal article" date="2018" name="Nat. Microbiol.">
        <title>Leveraging single-cell genomics to expand the fungal tree of life.</title>
        <authorList>
            <person name="Ahrendt S.R."/>
            <person name="Quandt C.A."/>
            <person name="Ciobanu D."/>
            <person name="Clum A."/>
            <person name="Salamov A."/>
            <person name="Andreopoulos B."/>
            <person name="Cheng J.F."/>
            <person name="Woyke T."/>
            <person name="Pelin A."/>
            <person name="Henrissat B."/>
            <person name="Reynolds N.K."/>
            <person name="Benny G.L."/>
            <person name="Smith M.E."/>
            <person name="James T.Y."/>
            <person name="Grigoriev I.V."/>
        </authorList>
    </citation>
    <scope>NUCLEOTIDE SEQUENCE [LARGE SCALE GENOMIC DNA]</scope>
</reference>
<dbReference type="InterPro" id="IPR005016">
    <property type="entry name" value="TDE1/TMS"/>
</dbReference>
<accession>A0A4P9WTR1</accession>
<keyword evidence="5 6" id="KW-0472">Membrane</keyword>
<dbReference type="AlphaFoldDB" id="A0A4P9WTR1"/>
<evidence type="ECO:0000256" key="6">
    <source>
        <dbReference type="SAM" id="Phobius"/>
    </source>
</evidence>
<protein>
    <submittedName>
        <fullName evidence="7">Serine incorporator-domain-containing protein</fullName>
    </submittedName>
</protein>
<keyword evidence="8" id="KW-1185">Reference proteome</keyword>
<feature type="transmembrane region" description="Helical" evidence="6">
    <location>
        <begin position="20"/>
        <end position="43"/>
    </location>
</feature>
<organism evidence="7 8">
    <name type="scientific">Blyttiomyces helicus</name>
    <dbReference type="NCBI Taxonomy" id="388810"/>
    <lineage>
        <taxon>Eukaryota</taxon>
        <taxon>Fungi</taxon>
        <taxon>Fungi incertae sedis</taxon>
        <taxon>Chytridiomycota</taxon>
        <taxon>Chytridiomycota incertae sedis</taxon>
        <taxon>Chytridiomycetes</taxon>
        <taxon>Chytridiomycetes incertae sedis</taxon>
        <taxon>Blyttiomyces</taxon>
    </lineage>
</organism>
<feature type="transmembrane region" description="Helical" evidence="6">
    <location>
        <begin position="142"/>
        <end position="167"/>
    </location>
</feature>
<dbReference type="Proteomes" id="UP000269721">
    <property type="component" value="Unassembled WGS sequence"/>
</dbReference>